<dbReference type="Pfam" id="PF11797">
    <property type="entry name" value="WxLIP_HBD"/>
    <property type="match status" value="1"/>
</dbReference>
<keyword evidence="1" id="KW-0472">Membrane</keyword>
<dbReference type="RefSeq" id="WP_104872161.1">
    <property type="nucleotide sequence ID" value="NZ_PUAP01000032.1"/>
</dbReference>
<name>A0A2S7RRX2_ENTMU</name>
<comment type="caution">
    <text evidence="4">The sequence shown here is derived from an EMBL/GenBank/DDBJ whole genome shotgun (WGS) entry which is preliminary data.</text>
</comment>
<dbReference type="InterPro" id="IPR010317">
    <property type="entry name" value="WxLIP_PGBD"/>
</dbReference>
<dbReference type="AlphaFoldDB" id="A0A2S7RRX2"/>
<evidence type="ECO:0000256" key="1">
    <source>
        <dbReference type="SAM" id="Phobius"/>
    </source>
</evidence>
<keyword evidence="1" id="KW-1133">Transmembrane helix</keyword>
<evidence type="ECO:0000313" key="5">
    <source>
        <dbReference type="Proteomes" id="UP000237934"/>
    </source>
</evidence>
<proteinExistence type="predicted"/>
<dbReference type="Pfam" id="PF06030">
    <property type="entry name" value="WxLIP_PGBD"/>
    <property type="match status" value="1"/>
</dbReference>
<dbReference type="Proteomes" id="UP000237934">
    <property type="component" value="Unassembled WGS sequence"/>
</dbReference>
<reference evidence="4 5" key="1">
    <citation type="journal article" date="2018" name="Pathog. Dis.">
        <title>Whole-genome sequencing based characterization of antimicrobial resistance in Enterococcus.</title>
        <authorList>
            <person name="Tyson G."/>
        </authorList>
    </citation>
    <scope>NUCLEOTIDE SEQUENCE [LARGE SCALE GENOMIC DNA]</scope>
    <source>
        <strain evidence="4 5">CVM N55263</strain>
    </source>
</reference>
<dbReference type="EMBL" id="PUAP01000032">
    <property type="protein sequence ID" value="PQF22331.1"/>
    <property type="molecule type" value="Genomic_DNA"/>
</dbReference>
<feature type="domain" description="WxL Interacting Protein host binding" evidence="3">
    <location>
        <begin position="168"/>
        <end position="300"/>
    </location>
</feature>
<keyword evidence="1" id="KW-0812">Transmembrane</keyword>
<feature type="transmembrane region" description="Helical" evidence="1">
    <location>
        <begin position="316"/>
        <end position="336"/>
    </location>
</feature>
<organism evidence="4 5">
    <name type="scientific">Enterococcus mundtii</name>
    <dbReference type="NCBI Taxonomy" id="53346"/>
    <lineage>
        <taxon>Bacteria</taxon>
        <taxon>Bacillati</taxon>
        <taxon>Bacillota</taxon>
        <taxon>Bacilli</taxon>
        <taxon>Lactobacillales</taxon>
        <taxon>Enterococcaceae</taxon>
        <taxon>Enterococcus</taxon>
    </lineage>
</organism>
<evidence type="ECO:0000259" key="2">
    <source>
        <dbReference type="Pfam" id="PF06030"/>
    </source>
</evidence>
<accession>A0A2S7RRX2</accession>
<dbReference type="InterPro" id="IPR021759">
    <property type="entry name" value="WxLIP_HBD"/>
</dbReference>
<gene>
    <name evidence="4" type="ORF">CUS89_10955</name>
</gene>
<evidence type="ECO:0000259" key="3">
    <source>
        <dbReference type="Pfam" id="PF11797"/>
    </source>
</evidence>
<evidence type="ECO:0000313" key="4">
    <source>
        <dbReference type="EMBL" id="PQF22331.1"/>
    </source>
</evidence>
<sequence>MRRFDFMREQSRYSPLFFISIICFFIFCLTTNVDAESNKVSFDAEAVLPENQQSYASYYDLEVKPGEKQNLILKVRNTSSNQIKVIVEANNALTNKNGAIDYSNHGEKLLGGPSFEDLISESQTVMLAPEEEKSVVFHLAIPKQGFDGTILGGFYCYEDTENKHKKNEGFSLRNKFAYTLGAKLTCTDKEIEPKFSLDEVTPGLENGYLTIFATLANAAPVIKSQLDVHAIVTKKGEEKPIKEFQKKVSFTPRTKFKLPLSWNNEPLKKGTYELAMDLKDGDGKKWHLKKIFEIKGTDEKLNHQAVKVNDKDEPNLLMYCLFGFTVVIILSLIWYINKLRRQLK</sequence>
<protein>
    <submittedName>
        <fullName evidence="4">Cell surface protein</fullName>
    </submittedName>
</protein>
<feature type="domain" description="WxL Interacting Protein peptidoglycan binding" evidence="2">
    <location>
        <begin position="42"/>
        <end position="156"/>
    </location>
</feature>